<name>A0A6N3AN42_9FIRM</name>
<dbReference type="InterPro" id="IPR010724">
    <property type="entry name" value="RepA_N"/>
</dbReference>
<proteinExistence type="predicted"/>
<reference evidence="3" key="1">
    <citation type="submission" date="2019-11" db="EMBL/GenBank/DDBJ databases">
        <authorList>
            <person name="Feng L."/>
        </authorList>
    </citation>
    <scope>NUCLEOTIDE SEQUENCE</scope>
    <source>
        <strain evidence="3">RtorquesLFYP15</strain>
    </source>
</reference>
<sequence length="330" mass="38728">MEQKATFRYFYGEEADMHSFYRIPKLLFTNDYFKALSNDAKILYGLMLDRMSLSVKNQWFDEENKAYIYFSVEDIMELLNCGKNKAVKIMQELDDETGIGLIEKRRQGFGKVNIIYVKTFMPEKTEEKSLEDELKKFKKQTSEENEESTEVYNSNFMKSQNQTSRSPENKLQEVYISNPNYTNFSDTEMNYNKSNQIVSADENRSDGDNPTEEYQAYENLVKETVDYESLEVTHHDDMRQVDEIVNLIVETVMCKNDKILIASNWYPAALVKKKFLMLTYSHIEYVLHCMSGNTSKVKNIKKYLLAALFNAPSTMNGYYQAEVNHDMQDW</sequence>
<gene>
    <name evidence="3" type="ORF">RTLFYP15_01086</name>
</gene>
<evidence type="ECO:0000259" key="2">
    <source>
        <dbReference type="Pfam" id="PF19481"/>
    </source>
</evidence>
<feature type="domain" description="Replication initiator A N-terminal" evidence="1">
    <location>
        <begin position="19"/>
        <end position="93"/>
    </location>
</feature>
<dbReference type="Pfam" id="PF19481">
    <property type="entry name" value="DUF6017"/>
    <property type="match status" value="1"/>
</dbReference>
<dbReference type="AlphaFoldDB" id="A0A6N3AN42"/>
<feature type="domain" description="DUF6017" evidence="2">
    <location>
        <begin position="209"/>
        <end position="328"/>
    </location>
</feature>
<dbReference type="EMBL" id="CACRUQ010000006">
    <property type="protein sequence ID" value="VYT93959.1"/>
    <property type="molecule type" value="Genomic_DNA"/>
</dbReference>
<accession>A0A6N3AN42</accession>
<dbReference type="InterPro" id="IPR046059">
    <property type="entry name" value="DUF6017"/>
</dbReference>
<protein>
    <submittedName>
        <fullName evidence="3">Uncharacterized protein</fullName>
    </submittedName>
</protein>
<organism evidence="3">
    <name type="scientific">[Ruminococcus] torques</name>
    <dbReference type="NCBI Taxonomy" id="33039"/>
    <lineage>
        <taxon>Bacteria</taxon>
        <taxon>Bacillati</taxon>
        <taxon>Bacillota</taxon>
        <taxon>Clostridia</taxon>
        <taxon>Lachnospirales</taxon>
        <taxon>Lachnospiraceae</taxon>
        <taxon>Mediterraneibacter</taxon>
    </lineage>
</organism>
<evidence type="ECO:0000259" key="1">
    <source>
        <dbReference type="Pfam" id="PF06970"/>
    </source>
</evidence>
<dbReference type="Pfam" id="PF06970">
    <property type="entry name" value="RepA_N"/>
    <property type="match status" value="1"/>
</dbReference>
<dbReference type="RefSeq" id="WP_117907908.1">
    <property type="nucleotide sequence ID" value="NZ_CACRUQ010000006.1"/>
</dbReference>
<evidence type="ECO:0000313" key="3">
    <source>
        <dbReference type="EMBL" id="VYT93959.1"/>
    </source>
</evidence>